<dbReference type="PROSITE" id="PS51257">
    <property type="entry name" value="PROKAR_LIPOPROTEIN"/>
    <property type="match status" value="1"/>
</dbReference>
<dbReference type="OrthoDB" id="292331at2"/>
<organism evidence="1 2">
    <name type="scientific">Bythopirellula goksoeyrii</name>
    <dbReference type="NCBI Taxonomy" id="1400387"/>
    <lineage>
        <taxon>Bacteria</taxon>
        <taxon>Pseudomonadati</taxon>
        <taxon>Planctomycetota</taxon>
        <taxon>Planctomycetia</taxon>
        <taxon>Pirellulales</taxon>
        <taxon>Lacipirellulaceae</taxon>
        <taxon>Bythopirellula</taxon>
    </lineage>
</organism>
<protein>
    <submittedName>
        <fullName evidence="1">Uncharacterized protein</fullName>
    </submittedName>
</protein>
<dbReference type="AlphaFoldDB" id="A0A5B9QCD1"/>
<evidence type="ECO:0000313" key="2">
    <source>
        <dbReference type="Proteomes" id="UP000323917"/>
    </source>
</evidence>
<evidence type="ECO:0000313" key="1">
    <source>
        <dbReference type="EMBL" id="QEG36628.1"/>
    </source>
</evidence>
<dbReference type="Proteomes" id="UP000323917">
    <property type="component" value="Chromosome"/>
</dbReference>
<keyword evidence="2" id="KW-1185">Reference proteome</keyword>
<reference evidence="1 2" key="1">
    <citation type="submission" date="2019-08" db="EMBL/GenBank/DDBJ databases">
        <title>Deep-cultivation of Planctomycetes and their phenomic and genomic characterization uncovers novel biology.</title>
        <authorList>
            <person name="Wiegand S."/>
            <person name="Jogler M."/>
            <person name="Boedeker C."/>
            <person name="Pinto D."/>
            <person name="Vollmers J."/>
            <person name="Rivas-Marin E."/>
            <person name="Kohn T."/>
            <person name="Peeters S.H."/>
            <person name="Heuer A."/>
            <person name="Rast P."/>
            <person name="Oberbeckmann S."/>
            <person name="Bunk B."/>
            <person name="Jeske O."/>
            <person name="Meyerdierks A."/>
            <person name="Storesund J.E."/>
            <person name="Kallscheuer N."/>
            <person name="Luecker S."/>
            <person name="Lage O.M."/>
            <person name="Pohl T."/>
            <person name="Merkel B.J."/>
            <person name="Hornburger P."/>
            <person name="Mueller R.-W."/>
            <person name="Bruemmer F."/>
            <person name="Labrenz M."/>
            <person name="Spormann A.M."/>
            <person name="Op den Camp H."/>
            <person name="Overmann J."/>
            <person name="Amann R."/>
            <person name="Jetten M.S.M."/>
            <person name="Mascher T."/>
            <person name="Medema M.H."/>
            <person name="Devos D.P."/>
            <person name="Kaster A.-K."/>
            <person name="Ovreas L."/>
            <person name="Rohde M."/>
            <person name="Galperin M.Y."/>
            <person name="Jogler C."/>
        </authorList>
    </citation>
    <scope>NUCLEOTIDE SEQUENCE [LARGE SCALE GENOMIC DNA]</scope>
    <source>
        <strain evidence="1 2">Pr1d</strain>
    </source>
</reference>
<name>A0A5B9QCD1_9BACT</name>
<dbReference type="KEGG" id="bgok:Pr1d_39430"/>
<accession>A0A5B9QCD1</accession>
<proteinExistence type="predicted"/>
<sequence length="59" mass="6698">MRKHIWSIGVTFMAWTLVSGCTAWQDSSPPGLGKWNNERRILQEAKNDPFPSPEQVGIK</sequence>
<dbReference type="EMBL" id="CP042913">
    <property type="protein sequence ID" value="QEG36628.1"/>
    <property type="molecule type" value="Genomic_DNA"/>
</dbReference>
<dbReference type="RefSeq" id="WP_148074949.1">
    <property type="nucleotide sequence ID" value="NZ_CP042913.1"/>
</dbReference>
<gene>
    <name evidence="1" type="ORF">Pr1d_39430</name>
</gene>